<reference evidence="1 2" key="1">
    <citation type="journal article" date="2012" name="BMC Genomics">
        <title>The Caulobacter crescentus phage phiCbK: genomics of a canonical phage.</title>
        <authorList>
            <person name="Gill J.J."/>
            <person name="Berry J.D."/>
            <person name="Russell W.K."/>
            <person name="Lessor L."/>
            <person name="Escobar Garcia D.A."/>
            <person name="Hernandez D."/>
            <person name="Kane A."/>
            <person name="Keene J."/>
            <person name="Maddox M."/>
            <person name="Martin R."/>
            <person name="Mohan S."/>
            <person name="Thorn A.M."/>
            <person name="Russell D.H."/>
            <person name="Young R."/>
        </authorList>
    </citation>
    <scope>NUCLEOTIDE SEQUENCE [LARGE SCALE GENOMIC DNA]</scope>
</reference>
<sequence length="98" mass="10647">MADKQPDLSTRVGAARHHRAHDAALDASVCAFHDAVRMYTGLTAQVDLKKVRPAIVEDYRLNAIAAFEALLDNMKNASDALAILNAVRAADPPKRPEL</sequence>
<dbReference type="OrthoDB" id="36293at10239"/>
<accession>K4JP73</accession>
<keyword evidence="2" id="KW-1185">Reference proteome</keyword>
<protein>
    <submittedName>
        <fullName evidence="1">Uncharacterized protein</fullName>
    </submittedName>
</protein>
<evidence type="ECO:0000313" key="1">
    <source>
        <dbReference type="EMBL" id="AFU86811.1"/>
    </source>
</evidence>
<name>K4JP73_9CAUD</name>
<proteinExistence type="predicted"/>
<dbReference type="KEGG" id="vg:13996110"/>
<dbReference type="EMBL" id="JX100814">
    <property type="protein sequence ID" value="AFU86811.1"/>
    <property type="molecule type" value="Genomic_DNA"/>
</dbReference>
<evidence type="ECO:0000313" key="2">
    <source>
        <dbReference type="Proteomes" id="UP000000461"/>
    </source>
</evidence>
<organism evidence="1 2">
    <name type="scientific">Caulobacter phage CcrRogue</name>
    <dbReference type="NCBI Taxonomy" id="2927986"/>
    <lineage>
        <taxon>Viruses</taxon>
        <taxon>Duplodnaviria</taxon>
        <taxon>Heunggongvirae</taxon>
        <taxon>Uroviricota</taxon>
        <taxon>Caudoviricetes</taxon>
        <taxon>Jeanschmidtviridae</taxon>
        <taxon>Poindextervirus</taxon>
        <taxon>Poindextervirus rogue</taxon>
    </lineage>
</organism>
<dbReference type="Proteomes" id="UP000000461">
    <property type="component" value="Segment"/>
</dbReference>
<gene>
    <name evidence="1" type="ORF">CcrRogue_gp329</name>
</gene>